<organism evidence="1 2">
    <name type="scientific">Caligus rogercresseyi</name>
    <name type="common">Sea louse</name>
    <dbReference type="NCBI Taxonomy" id="217165"/>
    <lineage>
        <taxon>Eukaryota</taxon>
        <taxon>Metazoa</taxon>
        <taxon>Ecdysozoa</taxon>
        <taxon>Arthropoda</taxon>
        <taxon>Crustacea</taxon>
        <taxon>Multicrustacea</taxon>
        <taxon>Hexanauplia</taxon>
        <taxon>Copepoda</taxon>
        <taxon>Siphonostomatoida</taxon>
        <taxon>Caligidae</taxon>
        <taxon>Caligus</taxon>
    </lineage>
</organism>
<keyword evidence="2" id="KW-1185">Reference proteome</keyword>
<accession>A0A7T8JZ71</accession>
<dbReference type="OrthoDB" id="7787442at2759"/>
<evidence type="ECO:0000313" key="2">
    <source>
        <dbReference type="Proteomes" id="UP000595437"/>
    </source>
</evidence>
<dbReference type="InterPro" id="IPR036397">
    <property type="entry name" value="RNaseH_sf"/>
</dbReference>
<dbReference type="AlphaFoldDB" id="A0A7T8JZ71"/>
<dbReference type="Proteomes" id="UP000595437">
    <property type="component" value="Chromosome 9"/>
</dbReference>
<sequence>CPQDEKTGQCDGLCCRGQQRQHHAPHFVEADLKINTVEYVHILEEVLFPWMDEKFCLDNVVLIQDSAPCHGSKTT</sequence>
<dbReference type="EMBL" id="CP045898">
    <property type="protein sequence ID" value="QQP39804.1"/>
    <property type="molecule type" value="Genomic_DNA"/>
</dbReference>
<gene>
    <name evidence="1" type="ORF">FKW44_013637</name>
</gene>
<feature type="non-terminal residue" evidence="1">
    <location>
        <position position="1"/>
    </location>
</feature>
<proteinExistence type="predicted"/>
<reference evidence="2" key="1">
    <citation type="submission" date="2021-01" db="EMBL/GenBank/DDBJ databases">
        <title>Caligus Genome Assembly.</title>
        <authorList>
            <person name="Gallardo-Escarate C."/>
        </authorList>
    </citation>
    <scope>NUCLEOTIDE SEQUENCE [LARGE SCALE GENOMIC DNA]</scope>
</reference>
<dbReference type="GO" id="GO:0003676">
    <property type="term" value="F:nucleic acid binding"/>
    <property type="evidence" value="ECO:0007669"/>
    <property type="project" value="InterPro"/>
</dbReference>
<protein>
    <submittedName>
        <fullName evidence="1">LOC100197594</fullName>
    </submittedName>
</protein>
<evidence type="ECO:0000313" key="1">
    <source>
        <dbReference type="EMBL" id="QQP39804.1"/>
    </source>
</evidence>
<name>A0A7T8JZ71_CALRO</name>
<dbReference type="Gene3D" id="3.30.420.10">
    <property type="entry name" value="Ribonuclease H-like superfamily/Ribonuclease H"/>
    <property type="match status" value="1"/>
</dbReference>